<keyword evidence="5 18" id="KW-0808">Transferase</keyword>
<feature type="binding site" evidence="18">
    <location>
        <position position="377"/>
    </location>
    <ligand>
        <name>UDP-N-acetyl-alpha-D-glucosamine</name>
        <dbReference type="ChEBI" id="CHEBI:57705"/>
    </ligand>
</feature>
<evidence type="ECO:0000313" key="20">
    <source>
        <dbReference type="EMBL" id="SIR10554.1"/>
    </source>
</evidence>
<dbReference type="EC" id="2.7.7.23" evidence="18"/>
<comment type="catalytic activity">
    <reaction evidence="15 18">
        <text>alpha-D-glucosamine 1-phosphate + acetyl-CoA = N-acetyl-alpha-D-glucosamine 1-phosphate + CoA + H(+)</text>
        <dbReference type="Rhea" id="RHEA:13725"/>
        <dbReference type="ChEBI" id="CHEBI:15378"/>
        <dbReference type="ChEBI" id="CHEBI:57287"/>
        <dbReference type="ChEBI" id="CHEBI:57288"/>
        <dbReference type="ChEBI" id="CHEBI:57776"/>
        <dbReference type="ChEBI" id="CHEBI:58516"/>
        <dbReference type="EC" id="2.3.1.157"/>
    </reaction>
</comment>
<sequence length="455" mass="48328">MTDAPLHVVILAAGEGKRMKSRTPKVLQKIAGRPMLAHAIDAARALTPAGIHVVYGHGGEQVREAFADQADLQWAEQRERLGTGHAVQQVIDQIPDGARVLVLYGDVPLITPDTLRHLLAKEARLTVLVADLDNPTGYGRIVRDAEGNVGAIVEEKDADAEIRRINTINTGILAADGNALKSWLANLSNENAQGEYYLTDVFAQAAHEYTAAEMIHVADPMETEGANDPWQLAQLERAFQRREVKALCVQGIRFADTARVDVRGTVRAESDVEVDVDVIFEGEVVLGEGVKIGPFCRLKDVVLGPGTEVRAHSDLEGARTEGAVMIGPFARLRPGTVLADGVHIGNFVEVKKSVLGVSSKANHLSYIGDAEVGAGVNIGAGTITCNYDGVNKSTTVIADGAFIGSNSALVAPVKIGAGATIGAGSVITKDAPEDALTVARGRQQTLEGWRRPTKS</sequence>
<proteinExistence type="inferred from homology"/>
<dbReference type="SUPFAM" id="SSF53448">
    <property type="entry name" value="Nucleotide-diphospho-sugar transferases"/>
    <property type="match status" value="1"/>
</dbReference>
<evidence type="ECO:0000256" key="11">
    <source>
        <dbReference type="ARBA" id="ARBA00022984"/>
    </source>
</evidence>
<keyword evidence="8 18" id="KW-0677">Repeat</keyword>
<gene>
    <name evidence="18" type="primary">glmU</name>
    <name evidence="20" type="ORF">SAMN05421546_2408</name>
</gene>
<feature type="binding site" evidence="18">
    <location>
        <position position="169"/>
    </location>
    <ligand>
        <name>UDP-N-acetyl-alpha-D-glucosamine</name>
        <dbReference type="ChEBI" id="CHEBI:57705"/>
    </ligand>
</feature>
<feature type="binding site" evidence="18">
    <location>
        <position position="227"/>
    </location>
    <ligand>
        <name>Mg(2+)</name>
        <dbReference type="ChEBI" id="CHEBI:18420"/>
    </ligand>
</feature>
<feature type="binding site" evidence="18">
    <location>
        <position position="405"/>
    </location>
    <ligand>
        <name>acetyl-CoA</name>
        <dbReference type="ChEBI" id="CHEBI:57288"/>
    </ligand>
</feature>
<dbReference type="GO" id="GO:0071555">
    <property type="term" value="P:cell wall organization"/>
    <property type="evidence" value="ECO:0007669"/>
    <property type="project" value="UniProtKB-KW"/>
</dbReference>
<evidence type="ECO:0000256" key="12">
    <source>
        <dbReference type="ARBA" id="ARBA00023268"/>
    </source>
</evidence>
<dbReference type="InterPro" id="IPR001451">
    <property type="entry name" value="Hexapep"/>
</dbReference>
<feature type="binding site" evidence="18">
    <location>
        <position position="77"/>
    </location>
    <ligand>
        <name>UDP-N-acetyl-alpha-D-glucosamine</name>
        <dbReference type="ChEBI" id="CHEBI:57705"/>
    </ligand>
</feature>
<dbReference type="GO" id="GO:0000287">
    <property type="term" value="F:magnesium ion binding"/>
    <property type="evidence" value="ECO:0007669"/>
    <property type="project" value="UniProtKB-UniRule"/>
</dbReference>
<evidence type="ECO:0000256" key="15">
    <source>
        <dbReference type="ARBA" id="ARBA00048247"/>
    </source>
</evidence>
<comment type="cofactor">
    <cofactor evidence="18">
        <name>Mg(2+)</name>
        <dbReference type="ChEBI" id="CHEBI:18420"/>
    </cofactor>
    <text evidence="18">Binds 1 Mg(2+) ion per subunit.</text>
</comment>
<comment type="similarity">
    <text evidence="3 18">In the N-terminal section; belongs to the N-acetylglucosamine-1-phosphate uridyltransferase family.</text>
</comment>
<name>A0A1N6Y7M3_9GAMM</name>
<dbReference type="PANTHER" id="PTHR43584:SF3">
    <property type="entry name" value="BIFUNCTIONAL PROTEIN GLMU"/>
    <property type="match status" value="1"/>
</dbReference>
<dbReference type="GO" id="GO:0009245">
    <property type="term" value="P:lipid A biosynthetic process"/>
    <property type="evidence" value="ECO:0007669"/>
    <property type="project" value="UniProtKB-UniRule"/>
</dbReference>
<dbReference type="GO" id="GO:0019134">
    <property type="term" value="F:glucosamine-1-phosphate N-acetyltransferase activity"/>
    <property type="evidence" value="ECO:0007669"/>
    <property type="project" value="UniProtKB-UniRule"/>
</dbReference>
<dbReference type="GO" id="GO:0000902">
    <property type="term" value="P:cell morphogenesis"/>
    <property type="evidence" value="ECO:0007669"/>
    <property type="project" value="UniProtKB-UniRule"/>
</dbReference>
<feature type="binding site" evidence="18">
    <location>
        <position position="380"/>
    </location>
    <ligand>
        <name>acetyl-CoA</name>
        <dbReference type="ChEBI" id="CHEBI:57288"/>
    </ligand>
</feature>
<dbReference type="Gene3D" id="3.90.550.10">
    <property type="entry name" value="Spore Coat Polysaccharide Biosynthesis Protein SpsA, Chain A"/>
    <property type="match status" value="1"/>
</dbReference>
<dbReference type="GO" id="GO:0005737">
    <property type="term" value="C:cytoplasm"/>
    <property type="evidence" value="ECO:0007669"/>
    <property type="project" value="UniProtKB-SubCell"/>
</dbReference>
<keyword evidence="12 18" id="KW-0511">Multifunctional enzyme</keyword>
<dbReference type="EMBL" id="FTLW01000006">
    <property type="protein sequence ID" value="SIR10554.1"/>
    <property type="molecule type" value="Genomic_DNA"/>
</dbReference>
<comment type="subunit">
    <text evidence="18">Homotrimer.</text>
</comment>
<keyword evidence="9 18" id="KW-0460">Magnesium</keyword>
<dbReference type="GO" id="GO:0006048">
    <property type="term" value="P:UDP-N-acetylglucosamine biosynthetic process"/>
    <property type="evidence" value="ECO:0007669"/>
    <property type="project" value="UniProtKB-UniPathway"/>
</dbReference>
<keyword evidence="10 18" id="KW-0133">Cell shape</keyword>
<feature type="binding site" evidence="18">
    <location>
        <position position="154"/>
    </location>
    <ligand>
        <name>UDP-N-acetyl-alpha-D-glucosamine</name>
        <dbReference type="ChEBI" id="CHEBI:57705"/>
    </ligand>
</feature>
<evidence type="ECO:0000256" key="17">
    <source>
        <dbReference type="ARBA" id="ARBA00049628"/>
    </source>
</evidence>
<feature type="binding site" evidence="18">
    <location>
        <position position="227"/>
    </location>
    <ligand>
        <name>UDP-N-acetyl-alpha-D-glucosamine</name>
        <dbReference type="ChEBI" id="CHEBI:57705"/>
    </ligand>
</feature>
<evidence type="ECO:0000256" key="4">
    <source>
        <dbReference type="ARBA" id="ARBA00022490"/>
    </source>
</evidence>
<reference evidence="21" key="1">
    <citation type="submission" date="2017-01" db="EMBL/GenBank/DDBJ databases">
        <authorList>
            <person name="Varghese N."/>
            <person name="Submissions S."/>
        </authorList>
    </citation>
    <scope>NUCLEOTIDE SEQUENCE [LARGE SCALE GENOMIC DNA]</scope>
    <source>
        <strain evidence="21">UM1</strain>
    </source>
</reference>
<keyword evidence="11 18" id="KW-0573">Peptidoglycan synthesis</keyword>
<evidence type="ECO:0000256" key="6">
    <source>
        <dbReference type="ARBA" id="ARBA00022695"/>
    </source>
</evidence>
<dbReference type="InterPro" id="IPR050065">
    <property type="entry name" value="GlmU-like"/>
</dbReference>
<dbReference type="Pfam" id="PF00132">
    <property type="entry name" value="Hexapep"/>
    <property type="match status" value="1"/>
</dbReference>
<dbReference type="HAMAP" id="MF_01631">
    <property type="entry name" value="GlmU"/>
    <property type="match status" value="1"/>
</dbReference>
<dbReference type="CDD" id="cd03353">
    <property type="entry name" value="LbH_GlmU_C"/>
    <property type="match status" value="1"/>
</dbReference>
<evidence type="ECO:0000256" key="16">
    <source>
        <dbReference type="ARBA" id="ARBA00048493"/>
    </source>
</evidence>
<dbReference type="InterPro" id="IPR005882">
    <property type="entry name" value="Bifunctional_GlmU"/>
</dbReference>
<comment type="function">
    <text evidence="17 18">Catalyzes the last two sequential reactions in the de novo biosynthetic pathway for UDP-N-acetylglucosamine (UDP-GlcNAc). The C-terminal domain catalyzes the transfer of acetyl group from acetyl coenzyme A to glucosamine-1-phosphate (GlcN-1-P) to produce N-acetylglucosamine-1-phosphate (GlcNAc-1-P), which is converted into UDP-GlcNAc by the transfer of uridine 5-monophosphate (from uridine 5-triphosphate), a reaction catalyzed by the N-terminal domain.</text>
</comment>
<feature type="region of interest" description="N-acetyltransferase" evidence="18">
    <location>
        <begin position="251"/>
        <end position="455"/>
    </location>
</feature>
<dbReference type="Proteomes" id="UP000241788">
    <property type="component" value="Unassembled WGS sequence"/>
</dbReference>
<comment type="subcellular location">
    <subcellularLocation>
        <location evidence="1 18">Cytoplasm</location>
    </subcellularLocation>
</comment>
<feature type="binding site" evidence="18">
    <location>
        <position position="440"/>
    </location>
    <ligand>
        <name>acetyl-CoA</name>
        <dbReference type="ChEBI" id="CHEBI:57288"/>
    </ligand>
</feature>
<comment type="pathway">
    <text evidence="18">Bacterial outer membrane biogenesis; LPS lipid A biosynthesis.</text>
</comment>
<dbReference type="InterPro" id="IPR038009">
    <property type="entry name" value="GlmU_C_LbH"/>
</dbReference>
<dbReference type="OrthoDB" id="9775031at2"/>
<dbReference type="InterPro" id="IPR029044">
    <property type="entry name" value="Nucleotide-diphossugar_trans"/>
</dbReference>
<dbReference type="Pfam" id="PF12804">
    <property type="entry name" value="NTP_transf_3"/>
    <property type="match status" value="1"/>
</dbReference>
<dbReference type="GO" id="GO:0016020">
    <property type="term" value="C:membrane"/>
    <property type="evidence" value="ECO:0007669"/>
    <property type="project" value="GOC"/>
</dbReference>
<evidence type="ECO:0000313" key="21">
    <source>
        <dbReference type="Proteomes" id="UP000241788"/>
    </source>
</evidence>
<feature type="binding site" evidence="18">
    <location>
        <position position="25"/>
    </location>
    <ligand>
        <name>UDP-N-acetyl-alpha-D-glucosamine</name>
        <dbReference type="ChEBI" id="CHEBI:57705"/>
    </ligand>
</feature>
<evidence type="ECO:0000256" key="10">
    <source>
        <dbReference type="ARBA" id="ARBA00022960"/>
    </source>
</evidence>
<organism evidence="20 21">
    <name type="scientific">Solilutibacter tolerans</name>
    <dbReference type="NCBI Taxonomy" id="1604334"/>
    <lineage>
        <taxon>Bacteria</taxon>
        <taxon>Pseudomonadati</taxon>
        <taxon>Pseudomonadota</taxon>
        <taxon>Gammaproteobacteria</taxon>
        <taxon>Lysobacterales</taxon>
        <taxon>Lysobacteraceae</taxon>
        <taxon>Solilutibacter</taxon>
    </lineage>
</organism>
<dbReference type="PANTHER" id="PTHR43584">
    <property type="entry name" value="NUCLEOTIDYL TRANSFERASE"/>
    <property type="match status" value="1"/>
</dbReference>
<keyword evidence="7 18" id="KW-0479">Metal-binding</keyword>
<evidence type="ECO:0000259" key="19">
    <source>
        <dbReference type="Pfam" id="PF12804"/>
    </source>
</evidence>
<evidence type="ECO:0000256" key="9">
    <source>
        <dbReference type="ARBA" id="ARBA00022842"/>
    </source>
</evidence>
<keyword evidence="4 18" id="KW-0963">Cytoplasm</keyword>
<feature type="binding site" evidence="18">
    <location>
        <position position="139"/>
    </location>
    <ligand>
        <name>UDP-N-acetyl-alpha-D-glucosamine</name>
        <dbReference type="ChEBI" id="CHEBI:57705"/>
    </ligand>
</feature>
<dbReference type="SUPFAM" id="SSF51161">
    <property type="entry name" value="Trimeric LpxA-like enzymes"/>
    <property type="match status" value="1"/>
</dbReference>
<dbReference type="STRING" id="1604334.SAMN05421546_2408"/>
<feature type="binding site" evidence="18">
    <location>
        <begin position="386"/>
        <end position="387"/>
    </location>
    <ligand>
        <name>acetyl-CoA</name>
        <dbReference type="ChEBI" id="CHEBI:57288"/>
    </ligand>
</feature>
<evidence type="ECO:0000256" key="14">
    <source>
        <dbReference type="ARBA" id="ARBA00023316"/>
    </source>
</evidence>
<comment type="pathway">
    <text evidence="18">Nucleotide-sugar biosynthesis; UDP-N-acetyl-alpha-D-glucosamine biosynthesis; UDP-N-acetyl-alpha-D-glucosamine from N-acetyl-alpha-D-glucosamine 1-phosphate: step 1/1.</text>
</comment>
<dbReference type="UniPathway" id="UPA00113">
    <property type="reaction ID" value="UER00532"/>
</dbReference>
<dbReference type="NCBIfam" id="TIGR01173">
    <property type="entry name" value="glmU"/>
    <property type="match status" value="1"/>
</dbReference>
<feature type="binding site" evidence="18">
    <location>
        <position position="351"/>
    </location>
    <ligand>
        <name>UDP-N-acetyl-alpha-D-glucosamine</name>
        <dbReference type="ChEBI" id="CHEBI:57705"/>
    </ligand>
</feature>
<feature type="binding site" evidence="18">
    <location>
        <position position="423"/>
    </location>
    <ligand>
        <name>acetyl-CoA</name>
        <dbReference type="ChEBI" id="CHEBI:57288"/>
    </ligand>
</feature>
<feature type="region of interest" description="Linker" evidence="18">
    <location>
        <begin position="230"/>
        <end position="250"/>
    </location>
</feature>
<evidence type="ECO:0000256" key="18">
    <source>
        <dbReference type="HAMAP-Rule" id="MF_01631"/>
    </source>
</evidence>
<evidence type="ECO:0000256" key="1">
    <source>
        <dbReference type="ARBA" id="ARBA00004496"/>
    </source>
</evidence>
<dbReference type="UniPathway" id="UPA00973"/>
<evidence type="ECO:0000256" key="8">
    <source>
        <dbReference type="ARBA" id="ARBA00022737"/>
    </source>
</evidence>
<dbReference type="GO" id="GO:0003977">
    <property type="term" value="F:UDP-N-acetylglucosamine diphosphorylase activity"/>
    <property type="evidence" value="ECO:0007669"/>
    <property type="project" value="UniProtKB-UniRule"/>
</dbReference>
<evidence type="ECO:0000256" key="13">
    <source>
        <dbReference type="ARBA" id="ARBA00023315"/>
    </source>
</evidence>
<feature type="region of interest" description="Pyrophosphorylase" evidence="18">
    <location>
        <begin position="1"/>
        <end position="229"/>
    </location>
</feature>
<dbReference type="InterPro" id="IPR011004">
    <property type="entry name" value="Trimer_LpxA-like_sf"/>
</dbReference>
<comment type="pathway">
    <text evidence="18">Nucleotide-sugar biosynthesis; UDP-N-acetyl-alpha-D-glucosamine biosynthesis; N-acetyl-alpha-D-glucosamine 1-phosphate from alpha-D-glucosamine 6-phosphate (route II): step 2/2.</text>
</comment>
<comment type="similarity">
    <text evidence="2 18">In the C-terminal section; belongs to the transferase hexapeptide repeat family.</text>
</comment>
<feature type="binding site" evidence="18">
    <location>
        <begin position="104"/>
        <end position="106"/>
    </location>
    <ligand>
        <name>UDP-N-acetyl-alpha-D-glucosamine</name>
        <dbReference type="ChEBI" id="CHEBI:57705"/>
    </ligand>
</feature>
<protein>
    <recommendedName>
        <fullName evidence="18">Bifunctional protein GlmU</fullName>
    </recommendedName>
    <domain>
        <recommendedName>
            <fullName evidence="18">UDP-N-acetylglucosamine pyrophosphorylase</fullName>
            <ecNumber evidence="18">2.7.7.23</ecNumber>
        </recommendedName>
        <alternativeName>
            <fullName evidence="18">N-acetylglucosamine-1-phosphate uridyltransferase</fullName>
        </alternativeName>
    </domain>
    <domain>
        <recommendedName>
            <fullName evidence="18">Glucosamine-1-phosphate N-acetyltransferase</fullName>
            <ecNumber evidence="18">2.3.1.157</ecNumber>
        </recommendedName>
    </domain>
</protein>
<feature type="binding site" evidence="18">
    <location>
        <position position="333"/>
    </location>
    <ligand>
        <name>UDP-N-acetyl-alpha-D-glucosamine</name>
        <dbReference type="ChEBI" id="CHEBI:57705"/>
    </ligand>
</feature>
<keyword evidence="6 18" id="KW-0548">Nucleotidyltransferase</keyword>
<keyword evidence="13 18" id="KW-0012">Acyltransferase</keyword>
<dbReference type="GO" id="GO:0008360">
    <property type="term" value="P:regulation of cell shape"/>
    <property type="evidence" value="ECO:0007669"/>
    <property type="project" value="UniProtKB-KW"/>
</dbReference>
<dbReference type="RefSeq" id="WP_076588520.1">
    <property type="nucleotide sequence ID" value="NZ_FTLW01000006.1"/>
</dbReference>
<dbReference type="InterPro" id="IPR025877">
    <property type="entry name" value="MobA-like_NTP_Trfase"/>
</dbReference>
<dbReference type="EC" id="2.3.1.157" evidence="18"/>
<dbReference type="GO" id="GO:0009252">
    <property type="term" value="P:peptidoglycan biosynthetic process"/>
    <property type="evidence" value="ECO:0007669"/>
    <property type="project" value="UniProtKB-UniRule"/>
</dbReference>
<dbReference type="AlphaFoldDB" id="A0A1N6Y7M3"/>
<keyword evidence="21" id="KW-1185">Reference proteome</keyword>
<feature type="binding site" evidence="18">
    <location>
        <position position="366"/>
    </location>
    <ligand>
        <name>UDP-N-acetyl-alpha-D-glucosamine</name>
        <dbReference type="ChEBI" id="CHEBI:57705"/>
    </ligand>
</feature>
<evidence type="ECO:0000256" key="3">
    <source>
        <dbReference type="ARBA" id="ARBA00007947"/>
    </source>
</evidence>
<evidence type="ECO:0000256" key="5">
    <source>
        <dbReference type="ARBA" id="ARBA00022679"/>
    </source>
</evidence>
<feature type="binding site" evidence="18">
    <location>
        <begin position="11"/>
        <end position="14"/>
    </location>
    <ligand>
        <name>UDP-N-acetyl-alpha-D-glucosamine</name>
        <dbReference type="ChEBI" id="CHEBI:57705"/>
    </ligand>
</feature>
<evidence type="ECO:0000256" key="7">
    <source>
        <dbReference type="ARBA" id="ARBA00022723"/>
    </source>
</evidence>
<keyword evidence="14 18" id="KW-0961">Cell wall biogenesis/degradation</keyword>
<feature type="binding site" evidence="18">
    <location>
        <position position="106"/>
    </location>
    <ligand>
        <name>Mg(2+)</name>
        <dbReference type="ChEBI" id="CHEBI:18420"/>
    </ligand>
</feature>
<feature type="active site" description="Proton acceptor" evidence="18">
    <location>
        <position position="363"/>
    </location>
</feature>
<comment type="catalytic activity">
    <reaction evidence="16 18">
        <text>N-acetyl-alpha-D-glucosamine 1-phosphate + UTP + H(+) = UDP-N-acetyl-alpha-D-glucosamine + diphosphate</text>
        <dbReference type="Rhea" id="RHEA:13509"/>
        <dbReference type="ChEBI" id="CHEBI:15378"/>
        <dbReference type="ChEBI" id="CHEBI:33019"/>
        <dbReference type="ChEBI" id="CHEBI:46398"/>
        <dbReference type="ChEBI" id="CHEBI:57705"/>
        <dbReference type="ChEBI" id="CHEBI:57776"/>
        <dbReference type="EC" id="2.7.7.23"/>
    </reaction>
</comment>
<dbReference type="CDD" id="cd02540">
    <property type="entry name" value="GT2_GlmU_N_bac"/>
    <property type="match status" value="1"/>
</dbReference>
<evidence type="ECO:0000256" key="2">
    <source>
        <dbReference type="ARBA" id="ARBA00007707"/>
    </source>
</evidence>
<accession>A0A1N6Y7M3</accession>
<dbReference type="Gene3D" id="2.160.10.10">
    <property type="entry name" value="Hexapeptide repeat proteins"/>
    <property type="match status" value="1"/>
</dbReference>
<feature type="domain" description="MobA-like NTP transferase" evidence="19">
    <location>
        <begin position="8"/>
        <end position="123"/>
    </location>
</feature>
<feature type="binding site" evidence="18">
    <location>
        <begin position="82"/>
        <end position="83"/>
    </location>
    <ligand>
        <name>UDP-N-acetyl-alpha-D-glucosamine</name>
        <dbReference type="ChEBI" id="CHEBI:57705"/>
    </ligand>
</feature>